<evidence type="ECO:0000313" key="3">
    <source>
        <dbReference type="Proteomes" id="UP000260025"/>
    </source>
</evidence>
<dbReference type="Proteomes" id="UP000260025">
    <property type="component" value="Unassembled WGS sequence"/>
</dbReference>
<evidence type="ECO:0000256" key="1">
    <source>
        <dbReference type="SAM" id="Phobius"/>
    </source>
</evidence>
<keyword evidence="1" id="KW-0472">Membrane</keyword>
<evidence type="ECO:0000313" key="2">
    <source>
        <dbReference type="EMBL" id="RGC08023.1"/>
    </source>
</evidence>
<comment type="caution">
    <text evidence="2">The sequence shown here is derived from an EMBL/GenBank/DDBJ whole genome shotgun (WGS) entry which is preliminary data.</text>
</comment>
<dbReference type="OrthoDB" id="1852795at2"/>
<dbReference type="AlphaFoldDB" id="A0A3E2VCD2"/>
<sequence length="184" mass="21133">MQRYDGRRERMEENKEEVKKKGKKWLIILSLLLLVGGCSVWMVSNKTDLWLDPDQSEGTLDGMSKEEIQKLMNEKVEEGQFMISINTNPVFPDGKSEGTLRIENSPQNRYLMIVKIYRNENGKQGELIYESGAIKPGNKIEKAKLDVDLPKGNYPVLVYFEGYQEKSKEYVGKAGSELTIHVRK</sequence>
<organism evidence="2 3">
    <name type="scientific">Clostridium innocuum</name>
    <dbReference type="NCBI Taxonomy" id="1522"/>
    <lineage>
        <taxon>Bacteria</taxon>
        <taxon>Bacillati</taxon>
        <taxon>Bacillota</taxon>
        <taxon>Clostridia</taxon>
        <taxon>Eubacteriales</taxon>
        <taxon>Clostridiaceae</taxon>
        <taxon>Clostridium</taxon>
    </lineage>
</organism>
<reference evidence="2 3" key="1">
    <citation type="submission" date="2018-08" db="EMBL/GenBank/DDBJ databases">
        <title>A genome reference for cultivated species of the human gut microbiota.</title>
        <authorList>
            <person name="Zou Y."/>
            <person name="Xue W."/>
            <person name="Luo G."/>
        </authorList>
    </citation>
    <scope>NUCLEOTIDE SEQUENCE [LARGE SCALE GENOMIC DNA]</scope>
    <source>
        <strain evidence="2 3">OF01-2LB</strain>
    </source>
</reference>
<feature type="transmembrane region" description="Helical" evidence="1">
    <location>
        <begin position="25"/>
        <end position="43"/>
    </location>
</feature>
<keyword evidence="1" id="KW-0812">Transmembrane</keyword>
<name>A0A3E2VCD2_CLOIN</name>
<protein>
    <submittedName>
        <fullName evidence="2">Uncharacterized protein</fullName>
    </submittedName>
</protein>
<proteinExistence type="predicted"/>
<gene>
    <name evidence="2" type="ORF">DXA38_22505</name>
</gene>
<keyword evidence="1" id="KW-1133">Transmembrane helix</keyword>
<accession>A0A3E2VCD2</accession>
<dbReference type="EMBL" id="QVEV01000093">
    <property type="protein sequence ID" value="RGC08023.1"/>
    <property type="molecule type" value="Genomic_DNA"/>
</dbReference>